<reference evidence="4 5" key="1">
    <citation type="submission" date="2019-07" db="EMBL/GenBank/DDBJ databases">
        <title>Genome assembly of two rare yeast pathogens: Diutina rugosa and Trichomonascus ciferrii.</title>
        <authorList>
            <person name="Mixao V."/>
            <person name="Saus E."/>
            <person name="Hansen A."/>
            <person name="Lass-Flor C."/>
            <person name="Gabaldon T."/>
        </authorList>
    </citation>
    <scope>NUCLEOTIDE SEQUENCE [LARGE SCALE GENOMIC DNA]</scope>
    <source>
        <strain evidence="4 5">CBS 613</strain>
    </source>
</reference>
<dbReference type="GeneID" id="54780966"/>
<evidence type="ECO:0000256" key="2">
    <source>
        <dbReference type="ARBA" id="ARBA00022490"/>
    </source>
</evidence>
<dbReference type="Pfam" id="PF00899">
    <property type="entry name" value="ThiF"/>
    <property type="match status" value="1"/>
</dbReference>
<dbReference type="Proteomes" id="UP000449547">
    <property type="component" value="Unassembled WGS sequence"/>
</dbReference>
<dbReference type="PANTHER" id="PTHR10953">
    <property type="entry name" value="UBIQUITIN-ACTIVATING ENZYME E1"/>
    <property type="match status" value="1"/>
</dbReference>
<dbReference type="GO" id="GO:0031510">
    <property type="term" value="C:SUMO activating enzyme complex"/>
    <property type="evidence" value="ECO:0007669"/>
    <property type="project" value="TreeGrafter"/>
</dbReference>
<organism evidence="4 5">
    <name type="scientific">Diutina rugosa</name>
    <name type="common">Yeast</name>
    <name type="synonym">Candida rugosa</name>
    <dbReference type="NCBI Taxonomy" id="5481"/>
    <lineage>
        <taxon>Eukaryota</taxon>
        <taxon>Fungi</taxon>
        <taxon>Dikarya</taxon>
        <taxon>Ascomycota</taxon>
        <taxon>Saccharomycotina</taxon>
        <taxon>Pichiomycetes</taxon>
        <taxon>Debaryomycetaceae</taxon>
        <taxon>Diutina</taxon>
    </lineage>
</organism>
<dbReference type="InterPro" id="IPR000594">
    <property type="entry name" value="ThiF_NAD_FAD-bd"/>
</dbReference>
<evidence type="ECO:0000313" key="4">
    <source>
        <dbReference type="EMBL" id="KAA8903803.1"/>
    </source>
</evidence>
<keyword evidence="5" id="KW-1185">Reference proteome</keyword>
<evidence type="ECO:0000259" key="3">
    <source>
        <dbReference type="Pfam" id="PF00899"/>
    </source>
</evidence>
<comment type="caution">
    <text evidence="4">The sequence shown here is derived from an EMBL/GenBank/DDBJ whole genome shotgun (WGS) entry which is preliminary data.</text>
</comment>
<evidence type="ECO:0000256" key="1">
    <source>
        <dbReference type="ARBA" id="ARBA00004496"/>
    </source>
</evidence>
<dbReference type="InterPro" id="IPR035985">
    <property type="entry name" value="Ubiquitin-activating_enz"/>
</dbReference>
<dbReference type="AlphaFoldDB" id="A0A642URG7"/>
<dbReference type="SUPFAM" id="SSF69572">
    <property type="entry name" value="Activating enzymes of the ubiquitin-like proteins"/>
    <property type="match status" value="1"/>
</dbReference>
<dbReference type="EMBL" id="SWFT01000066">
    <property type="protein sequence ID" value="KAA8903803.1"/>
    <property type="molecule type" value="Genomic_DNA"/>
</dbReference>
<dbReference type="VEuPathDB" id="FungiDB:DIURU_002315"/>
<accession>A0A642URG7</accession>
<dbReference type="OMA" id="EFFGQFD"/>
<evidence type="ECO:0000313" key="5">
    <source>
        <dbReference type="Proteomes" id="UP000449547"/>
    </source>
</evidence>
<gene>
    <name evidence="4" type="ORF">DIURU_002315</name>
</gene>
<dbReference type="Gene3D" id="3.40.50.720">
    <property type="entry name" value="NAD(P)-binding Rossmann-like Domain"/>
    <property type="match status" value="1"/>
</dbReference>
<sequence>MKTQLRLRSAKILVINIGAVGTEVVKNLVLGGVNSIELLDSSVIKDADFGCQFFLPNDSSVEGQLKLPVILPQIKELNNRVNVTINTSTLTSIEPEYYGQFDLVIATELTYAEIVAVNNLTRTHGIPLYVSGMHGMFGYIFTDLIKQTSEATRVLGNVPRSPGTALNPKKTITEVDVDKAANKEHLTIVDEYSPLVVAFNSKELPNQLRKRQLKQLGGAVPMIFALLHYDRPTDPDAMPDKAQLAADATEKCRNLGLPESLVDATYTSMFSRQAFTEFAPVAAIIGGALAQDVIQFFGQKELRINNALIFDGHKQSMPIFTLY</sequence>
<name>A0A642URG7_DIURU</name>
<proteinExistence type="predicted"/>
<dbReference type="GO" id="GO:0005737">
    <property type="term" value="C:cytoplasm"/>
    <property type="evidence" value="ECO:0007669"/>
    <property type="project" value="UniProtKB-SubCell"/>
</dbReference>
<feature type="domain" description="THIF-type NAD/FAD binding fold" evidence="3">
    <location>
        <begin position="3"/>
        <end position="319"/>
    </location>
</feature>
<comment type="subcellular location">
    <subcellularLocation>
        <location evidence="1">Cytoplasm</location>
    </subcellularLocation>
</comment>
<dbReference type="OrthoDB" id="1708823at2759"/>
<dbReference type="PANTHER" id="PTHR10953:SF162">
    <property type="entry name" value="SUMO-ACTIVATING ENZYME SUBUNIT 1"/>
    <property type="match status" value="1"/>
</dbReference>
<protein>
    <recommendedName>
        <fullName evidence="3">THIF-type NAD/FAD binding fold domain-containing protein</fullName>
    </recommendedName>
</protein>
<dbReference type="InterPro" id="IPR045886">
    <property type="entry name" value="ThiF/MoeB/HesA"/>
</dbReference>
<keyword evidence="2" id="KW-0963">Cytoplasm</keyword>
<dbReference type="RefSeq" id="XP_034013009.1">
    <property type="nucleotide sequence ID" value="XM_034154953.1"/>
</dbReference>
<dbReference type="GO" id="GO:0019948">
    <property type="term" value="F:SUMO activating enzyme activity"/>
    <property type="evidence" value="ECO:0007669"/>
    <property type="project" value="TreeGrafter"/>
</dbReference>
<dbReference type="GO" id="GO:0016925">
    <property type="term" value="P:protein sumoylation"/>
    <property type="evidence" value="ECO:0007669"/>
    <property type="project" value="TreeGrafter"/>
</dbReference>